<comment type="caution">
    <text evidence="1">The sequence shown here is derived from an EMBL/GenBank/DDBJ whole genome shotgun (WGS) entry which is preliminary data.</text>
</comment>
<dbReference type="EMBL" id="JAFNEN010000248">
    <property type="protein sequence ID" value="KAG8188139.1"/>
    <property type="molecule type" value="Genomic_DNA"/>
</dbReference>
<gene>
    <name evidence="1" type="ORF">JTE90_029065</name>
</gene>
<name>A0AAV6UWY3_9ARAC</name>
<keyword evidence="2" id="KW-1185">Reference proteome</keyword>
<dbReference type="Proteomes" id="UP000827092">
    <property type="component" value="Unassembled WGS sequence"/>
</dbReference>
<accession>A0AAV6UWY3</accession>
<sequence>MYQAMLPKGGTVIYVNDSNISVTCMAYKQEGNLKEAKKPTLGLLHSVSKSTSGEPKDICKQFLDVSHTLRKFSSQSPKGRFLVDLYGFCQNANSSIDGMACNQH</sequence>
<organism evidence="1 2">
    <name type="scientific">Oedothorax gibbosus</name>
    <dbReference type="NCBI Taxonomy" id="931172"/>
    <lineage>
        <taxon>Eukaryota</taxon>
        <taxon>Metazoa</taxon>
        <taxon>Ecdysozoa</taxon>
        <taxon>Arthropoda</taxon>
        <taxon>Chelicerata</taxon>
        <taxon>Arachnida</taxon>
        <taxon>Araneae</taxon>
        <taxon>Araneomorphae</taxon>
        <taxon>Entelegynae</taxon>
        <taxon>Araneoidea</taxon>
        <taxon>Linyphiidae</taxon>
        <taxon>Erigoninae</taxon>
        <taxon>Oedothorax</taxon>
    </lineage>
</organism>
<evidence type="ECO:0000313" key="1">
    <source>
        <dbReference type="EMBL" id="KAG8188139.1"/>
    </source>
</evidence>
<evidence type="ECO:0000313" key="2">
    <source>
        <dbReference type="Proteomes" id="UP000827092"/>
    </source>
</evidence>
<proteinExistence type="predicted"/>
<protein>
    <submittedName>
        <fullName evidence="1">Uncharacterized protein</fullName>
    </submittedName>
</protein>
<dbReference type="AlphaFoldDB" id="A0AAV6UWY3"/>
<reference evidence="1 2" key="1">
    <citation type="journal article" date="2022" name="Nat. Ecol. Evol.">
        <title>A masculinizing supergene underlies an exaggerated male reproductive morph in a spider.</title>
        <authorList>
            <person name="Hendrickx F."/>
            <person name="De Corte Z."/>
            <person name="Sonet G."/>
            <person name="Van Belleghem S.M."/>
            <person name="Kostlbacher S."/>
            <person name="Vangestel C."/>
        </authorList>
    </citation>
    <scope>NUCLEOTIDE SEQUENCE [LARGE SCALE GENOMIC DNA]</scope>
    <source>
        <strain evidence="1">W744_W776</strain>
    </source>
</reference>